<dbReference type="Proteomes" id="UP000620366">
    <property type="component" value="Unassembled WGS sequence"/>
</dbReference>
<evidence type="ECO:0000256" key="2">
    <source>
        <dbReference type="SAM" id="MobiDB-lite"/>
    </source>
</evidence>
<name>A0A926HUZ5_9FIRM</name>
<comment type="caution">
    <text evidence="3">The sequence shown here is derived from an EMBL/GenBank/DDBJ whole genome shotgun (WGS) entry which is preliminary data.</text>
</comment>
<proteinExistence type="inferred from homology"/>
<dbReference type="InterPro" id="IPR002852">
    <property type="entry name" value="UPF0251"/>
</dbReference>
<dbReference type="PANTHER" id="PTHR37478:SF2">
    <property type="entry name" value="UPF0251 PROTEIN TK0562"/>
    <property type="match status" value="1"/>
</dbReference>
<protein>
    <submittedName>
        <fullName evidence="3">DUF134 domain-containing protein</fullName>
    </submittedName>
</protein>
<comment type="similarity">
    <text evidence="1">Belongs to the UPF0251 family.</text>
</comment>
<sequence>MEPVCRCFLPAAPGPGCAGATGTAEESRPAGSSYPAGESRPAGAPQGLVMSVEELESLRLCDLEGFGQDEAARRMEVSRQTLQRMLYSARAKTAQALTQGVALVIGGGNYSVSTGGCGEKRPCSGCMKWKSEESDHE</sequence>
<dbReference type="InterPro" id="IPR036388">
    <property type="entry name" value="WH-like_DNA-bd_sf"/>
</dbReference>
<feature type="compositionally biased region" description="Low complexity" evidence="2">
    <location>
        <begin position="15"/>
        <end position="24"/>
    </location>
</feature>
<gene>
    <name evidence="3" type="ORF">H8695_07095</name>
</gene>
<organism evidence="3 4">
    <name type="scientific">Feifania hominis</name>
    <dbReference type="NCBI Taxonomy" id="2763660"/>
    <lineage>
        <taxon>Bacteria</taxon>
        <taxon>Bacillati</taxon>
        <taxon>Bacillota</taxon>
        <taxon>Clostridia</taxon>
        <taxon>Eubacteriales</taxon>
        <taxon>Feifaniaceae</taxon>
        <taxon>Feifania</taxon>
    </lineage>
</organism>
<dbReference type="Gene3D" id="1.10.10.10">
    <property type="entry name" value="Winged helix-like DNA-binding domain superfamily/Winged helix DNA-binding domain"/>
    <property type="match status" value="1"/>
</dbReference>
<evidence type="ECO:0000313" key="3">
    <source>
        <dbReference type="EMBL" id="MBC8536450.1"/>
    </source>
</evidence>
<evidence type="ECO:0000313" key="4">
    <source>
        <dbReference type="Proteomes" id="UP000620366"/>
    </source>
</evidence>
<dbReference type="Pfam" id="PF02001">
    <property type="entry name" value="DUF134"/>
    <property type="match status" value="1"/>
</dbReference>
<reference evidence="3" key="1">
    <citation type="submission" date="2020-08" db="EMBL/GenBank/DDBJ databases">
        <title>Genome public.</title>
        <authorList>
            <person name="Liu C."/>
            <person name="Sun Q."/>
        </authorList>
    </citation>
    <scope>NUCLEOTIDE SEQUENCE</scope>
    <source>
        <strain evidence="3">BX7</strain>
    </source>
</reference>
<dbReference type="EMBL" id="JACRSP010000003">
    <property type="protein sequence ID" value="MBC8536450.1"/>
    <property type="molecule type" value="Genomic_DNA"/>
</dbReference>
<evidence type="ECO:0000256" key="1">
    <source>
        <dbReference type="ARBA" id="ARBA00009350"/>
    </source>
</evidence>
<accession>A0A926HUZ5</accession>
<dbReference type="AlphaFoldDB" id="A0A926HUZ5"/>
<dbReference type="PANTHER" id="PTHR37478">
    <property type="match status" value="1"/>
</dbReference>
<feature type="region of interest" description="Disordered" evidence="2">
    <location>
        <begin position="15"/>
        <end position="46"/>
    </location>
</feature>
<keyword evidence="4" id="KW-1185">Reference proteome</keyword>